<dbReference type="SMART" id="SM00065">
    <property type="entry name" value="GAF"/>
    <property type="match status" value="1"/>
</dbReference>
<dbReference type="Gene3D" id="3.40.50.2300">
    <property type="match status" value="1"/>
</dbReference>
<feature type="domain" description="Response regulatory" evidence="6">
    <location>
        <begin position="7"/>
        <end position="135"/>
    </location>
</feature>
<feature type="modified residue" description="4-aspartylphosphate" evidence="5">
    <location>
        <position position="70"/>
    </location>
</feature>
<protein>
    <submittedName>
        <fullName evidence="7">Predicted DNA binding protein, contains HTH domain</fullName>
    </submittedName>
</protein>
<keyword evidence="5" id="KW-0597">Phosphoprotein</keyword>
<proteinExistence type="predicted"/>
<keyword evidence="8" id="KW-1185">Reference proteome</keyword>
<dbReference type="STRING" id="767519.SAMN05216559_3879"/>
<dbReference type="SMART" id="SM00448">
    <property type="entry name" value="REC"/>
    <property type="match status" value="1"/>
</dbReference>
<evidence type="ECO:0000256" key="3">
    <source>
        <dbReference type="ARBA" id="ARBA00023015"/>
    </source>
</evidence>
<dbReference type="Pfam" id="PF15915">
    <property type="entry name" value="BAT"/>
    <property type="match status" value="1"/>
</dbReference>
<dbReference type="GO" id="GO:0000160">
    <property type="term" value="P:phosphorelay signal transduction system"/>
    <property type="evidence" value="ECO:0007669"/>
    <property type="project" value="InterPro"/>
</dbReference>
<dbReference type="PANTHER" id="PTHR34236">
    <property type="entry name" value="DIMETHYL SULFOXIDE REDUCTASE TRANSCRIPTIONAL ACTIVATOR"/>
    <property type="match status" value="1"/>
</dbReference>
<organism evidence="7 8">
    <name type="scientific">Halomicrobium zhouii</name>
    <dbReference type="NCBI Taxonomy" id="767519"/>
    <lineage>
        <taxon>Archaea</taxon>
        <taxon>Methanobacteriati</taxon>
        <taxon>Methanobacteriota</taxon>
        <taxon>Stenosarchaea group</taxon>
        <taxon>Halobacteria</taxon>
        <taxon>Halobacteriales</taxon>
        <taxon>Haloarculaceae</taxon>
        <taxon>Halomicrobium</taxon>
    </lineage>
</organism>
<dbReference type="Pfam" id="PF00072">
    <property type="entry name" value="Response_reg"/>
    <property type="match status" value="1"/>
</dbReference>
<evidence type="ECO:0000256" key="5">
    <source>
        <dbReference type="PROSITE-ProRule" id="PRU00169"/>
    </source>
</evidence>
<sequence>MSSDPLSVLLIEDNPGDARLFEEMLRETAELPRRTDAGDSGDALSFAHEQRLDDGLDALTAGDADVVLLDLNLPDSTGLDTLATVVDETGMLPIIVLTGLDDREVGIQAIERGAQDYLVKDNVTSDLLVRSIHHALERNRQDREQARRREQLEALNRLNRIAQDVTHAVITTSTQEELEQAVCDRLVDSDAYRFAWIGDVSGAAGDVTPRASAGLEEGYLDGVSITASDDTEKGPTGRAIQTGAVQVMQNIRTDPAYEPWREDALERGYQSSAAIPILYGDVLYGVLNVYASSPNAFSDPEAEILARLGSVIGHAIAAIERKEALVSDAVTELEFAVDDFAEELTSVTAQHDCTVEIDNLIQNDEAVLAYAHVDGLSRERFSEAVDRSAVLDDARILGGDAEEFEVELVTDAAMALFEALATHGGNVDSATVADGEFRFVTEVPGGRDTRPLIDIVTDHCPGASLLAQRTGQARDENSARSLAFEDRLTDKQRTALETAYLAGHFEWPRETNGEEIADRLGISPPTFHQHLRAAEKEVFSLMFEDE</sequence>
<dbReference type="PANTHER" id="PTHR34236:SF1">
    <property type="entry name" value="DIMETHYL SULFOXIDE REDUCTASE TRANSCRIPTIONAL ACTIVATOR"/>
    <property type="match status" value="1"/>
</dbReference>
<keyword evidence="1" id="KW-0808">Transferase</keyword>
<dbReference type="InterPro" id="IPR003018">
    <property type="entry name" value="GAF"/>
</dbReference>
<dbReference type="OrthoDB" id="205707at2157"/>
<dbReference type="Gene3D" id="3.30.450.40">
    <property type="match status" value="1"/>
</dbReference>
<dbReference type="SUPFAM" id="SSF55781">
    <property type="entry name" value="GAF domain-like"/>
    <property type="match status" value="1"/>
</dbReference>
<evidence type="ECO:0000256" key="2">
    <source>
        <dbReference type="ARBA" id="ARBA00022777"/>
    </source>
</evidence>
<dbReference type="Pfam" id="PF04967">
    <property type="entry name" value="HTH_10"/>
    <property type="match status" value="1"/>
</dbReference>
<dbReference type="Pfam" id="PF13185">
    <property type="entry name" value="GAF_2"/>
    <property type="match status" value="1"/>
</dbReference>
<evidence type="ECO:0000256" key="1">
    <source>
        <dbReference type="ARBA" id="ARBA00022679"/>
    </source>
</evidence>
<name>A0A1I6M710_9EURY</name>
<evidence type="ECO:0000313" key="7">
    <source>
        <dbReference type="EMBL" id="SFS11499.1"/>
    </source>
</evidence>
<dbReference type="RefSeq" id="WP_089818836.1">
    <property type="nucleotide sequence ID" value="NZ_FOZK01000005.1"/>
</dbReference>
<evidence type="ECO:0000256" key="4">
    <source>
        <dbReference type="ARBA" id="ARBA00023163"/>
    </source>
</evidence>
<dbReference type="GO" id="GO:0016301">
    <property type="term" value="F:kinase activity"/>
    <property type="evidence" value="ECO:0007669"/>
    <property type="project" value="UniProtKB-KW"/>
</dbReference>
<evidence type="ECO:0000313" key="8">
    <source>
        <dbReference type="Proteomes" id="UP000199062"/>
    </source>
</evidence>
<gene>
    <name evidence="7" type="ORF">SAMN05216559_3879</name>
</gene>
<keyword evidence="4" id="KW-0804">Transcription</keyword>
<dbReference type="AlphaFoldDB" id="A0A1I6M710"/>
<dbReference type="InterPro" id="IPR031803">
    <property type="entry name" value="BAT_GAF/HTH-assoc"/>
</dbReference>
<dbReference type="InterPro" id="IPR001789">
    <property type="entry name" value="Sig_transdc_resp-reg_receiver"/>
</dbReference>
<evidence type="ECO:0000259" key="6">
    <source>
        <dbReference type="PROSITE" id="PS50110"/>
    </source>
</evidence>
<keyword evidence="3" id="KW-0805">Transcription regulation</keyword>
<dbReference type="EMBL" id="FOZK01000005">
    <property type="protein sequence ID" value="SFS11499.1"/>
    <property type="molecule type" value="Genomic_DNA"/>
</dbReference>
<reference evidence="7 8" key="1">
    <citation type="submission" date="2016-10" db="EMBL/GenBank/DDBJ databases">
        <authorList>
            <person name="de Groot N.N."/>
        </authorList>
    </citation>
    <scope>NUCLEOTIDE SEQUENCE [LARGE SCALE GENOMIC DNA]</scope>
    <source>
        <strain evidence="7 8">CGMCC 1.10457</strain>
    </source>
</reference>
<dbReference type="InterPro" id="IPR007050">
    <property type="entry name" value="HTH_bacterioopsin"/>
</dbReference>
<dbReference type="SUPFAM" id="SSF52172">
    <property type="entry name" value="CheY-like"/>
    <property type="match status" value="1"/>
</dbReference>
<dbReference type="Proteomes" id="UP000199062">
    <property type="component" value="Unassembled WGS sequence"/>
</dbReference>
<dbReference type="CDD" id="cd00156">
    <property type="entry name" value="REC"/>
    <property type="match status" value="1"/>
</dbReference>
<dbReference type="InterPro" id="IPR011006">
    <property type="entry name" value="CheY-like_superfamily"/>
</dbReference>
<dbReference type="PROSITE" id="PS50110">
    <property type="entry name" value="RESPONSE_REGULATORY"/>
    <property type="match status" value="1"/>
</dbReference>
<accession>A0A1I6M710</accession>
<dbReference type="InterPro" id="IPR029016">
    <property type="entry name" value="GAF-like_dom_sf"/>
</dbReference>
<keyword evidence="2" id="KW-0418">Kinase</keyword>